<sequence>MLVPGPIRRMAFRIIFRTIGISYSSSIAMQNCDDHGGGTIYNLRQRDRDRGFVALACEHIFVREKEQWLLFGRRLLRLKHTMMEGRIKCIENSDSSFVIWCGYRNCTFPADEMMRLCKEDNSLKLAERRIDYLRIFCRK</sequence>
<name>A0AAN5CUI1_9BILA</name>
<accession>A0AAN5CUI1</accession>
<evidence type="ECO:0000313" key="1">
    <source>
        <dbReference type="EMBL" id="GMR51093.1"/>
    </source>
</evidence>
<comment type="caution">
    <text evidence="1">The sequence shown here is derived from an EMBL/GenBank/DDBJ whole genome shotgun (WGS) entry which is preliminary data.</text>
</comment>
<organism evidence="1 2">
    <name type="scientific">Pristionchus mayeri</name>
    <dbReference type="NCBI Taxonomy" id="1317129"/>
    <lineage>
        <taxon>Eukaryota</taxon>
        <taxon>Metazoa</taxon>
        <taxon>Ecdysozoa</taxon>
        <taxon>Nematoda</taxon>
        <taxon>Chromadorea</taxon>
        <taxon>Rhabditida</taxon>
        <taxon>Rhabditina</taxon>
        <taxon>Diplogasteromorpha</taxon>
        <taxon>Diplogasteroidea</taxon>
        <taxon>Neodiplogasteridae</taxon>
        <taxon>Pristionchus</taxon>
    </lineage>
</organism>
<dbReference type="EMBL" id="BTRK01000005">
    <property type="protein sequence ID" value="GMR51093.1"/>
    <property type="molecule type" value="Genomic_DNA"/>
</dbReference>
<keyword evidence="2" id="KW-1185">Reference proteome</keyword>
<dbReference type="AlphaFoldDB" id="A0AAN5CUI1"/>
<evidence type="ECO:0000313" key="2">
    <source>
        <dbReference type="Proteomes" id="UP001328107"/>
    </source>
</evidence>
<gene>
    <name evidence="1" type="ORF">PMAYCL1PPCAC_21288</name>
</gene>
<protein>
    <submittedName>
        <fullName evidence="1">Uncharacterized protein</fullName>
    </submittedName>
</protein>
<reference evidence="2" key="1">
    <citation type="submission" date="2022-10" db="EMBL/GenBank/DDBJ databases">
        <title>Genome assembly of Pristionchus species.</title>
        <authorList>
            <person name="Yoshida K."/>
            <person name="Sommer R.J."/>
        </authorList>
    </citation>
    <scope>NUCLEOTIDE SEQUENCE [LARGE SCALE GENOMIC DNA]</scope>
    <source>
        <strain evidence="2">RS5460</strain>
    </source>
</reference>
<dbReference type="Proteomes" id="UP001328107">
    <property type="component" value="Unassembled WGS sequence"/>
</dbReference>
<proteinExistence type="predicted"/>